<sequence>MTTPGNKRERGGMDQSDAATRTRNGDRKAPPTIYDIARLTGVSPSTVSRALNKPGRLNAQTERRIRDAASELGYRINPMARALPTGKTGTLGLLVSDITNPAYFDLVRGAERVASETGMTIVFADSQESPELERSTAERLQTSVDGLLLVGSRLEDQQIQELSSVKPLVIVNRLVDGIPAVFPDVRPGITTALELLREAGHRRIAYLAGPEASWMNGQRWQHAFEIAVEWDMSIVEIKSNAPTREGGAEAFGRVKAADVSAVLAYNDLVALGLLRECRDHGLDVPGQLSIVGFDDIFGADLPTPALSTIRMPLAALGENGIRRLLAEIDGGASEDDAALPTKFVGRESIGPVGV</sequence>
<feature type="region of interest" description="Disordered" evidence="4">
    <location>
        <begin position="1"/>
        <end position="31"/>
    </location>
</feature>
<dbReference type="InterPro" id="IPR000843">
    <property type="entry name" value="HTH_LacI"/>
</dbReference>
<evidence type="ECO:0000256" key="3">
    <source>
        <dbReference type="ARBA" id="ARBA00023163"/>
    </source>
</evidence>
<dbReference type="SUPFAM" id="SSF53822">
    <property type="entry name" value="Periplasmic binding protein-like I"/>
    <property type="match status" value="1"/>
</dbReference>
<keyword evidence="7" id="KW-1185">Reference proteome</keyword>
<feature type="domain" description="HTH lacI-type" evidence="5">
    <location>
        <begin position="31"/>
        <end position="85"/>
    </location>
</feature>
<dbReference type="Pfam" id="PF13377">
    <property type="entry name" value="Peripla_BP_3"/>
    <property type="match status" value="1"/>
</dbReference>
<dbReference type="SMART" id="SM00354">
    <property type="entry name" value="HTH_LACI"/>
    <property type="match status" value="1"/>
</dbReference>
<dbReference type="PANTHER" id="PTHR30146:SF109">
    <property type="entry name" value="HTH-TYPE TRANSCRIPTIONAL REGULATOR GALS"/>
    <property type="match status" value="1"/>
</dbReference>
<evidence type="ECO:0000256" key="2">
    <source>
        <dbReference type="ARBA" id="ARBA00023125"/>
    </source>
</evidence>
<dbReference type="InterPro" id="IPR046335">
    <property type="entry name" value="LacI/GalR-like_sensor"/>
</dbReference>
<gene>
    <name evidence="6" type="ORF">GCM10010403_19780</name>
</gene>
<dbReference type="GO" id="GO:0003677">
    <property type="term" value="F:DNA binding"/>
    <property type="evidence" value="ECO:0007669"/>
    <property type="project" value="UniProtKB-KW"/>
</dbReference>
<dbReference type="Proteomes" id="UP001501584">
    <property type="component" value="Unassembled WGS sequence"/>
</dbReference>
<feature type="compositionally biased region" description="Basic and acidic residues" evidence="4">
    <location>
        <begin position="1"/>
        <end position="12"/>
    </location>
</feature>
<evidence type="ECO:0000313" key="6">
    <source>
        <dbReference type="EMBL" id="GAA2328508.1"/>
    </source>
</evidence>
<name>A0ABP5SBK5_9ACTN</name>
<proteinExistence type="predicted"/>
<comment type="caution">
    <text evidence="6">The sequence shown here is derived from an EMBL/GenBank/DDBJ whole genome shotgun (WGS) entry which is preliminary data.</text>
</comment>
<dbReference type="InterPro" id="IPR028082">
    <property type="entry name" value="Peripla_BP_I"/>
</dbReference>
<dbReference type="SUPFAM" id="SSF47413">
    <property type="entry name" value="lambda repressor-like DNA-binding domains"/>
    <property type="match status" value="1"/>
</dbReference>
<dbReference type="Pfam" id="PF00356">
    <property type="entry name" value="LacI"/>
    <property type="match status" value="1"/>
</dbReference>
<dbReference type="CDD" id="cd01392">
    <property type="entry name" value="HTH_LacI"/>
    <property type="match status" value="1"/>
</dbReference>
<organism evidence="6 7">
    <name type="scientific">Glycomyces rutgersensis</name>
    <dbReference type="NCBI Taxonomy" id="58115"/>
    <lineage>
        <taxon>Bacteria</taxon>
        <taxon>Bacillati</taxon>
        <taxon>Actinomycetota</taxon>
        <taxon>Actinomycetes</taxon>
        <taxon>Glycomycetales</taxon>
        <taxon>Glycomycetaceae</taxon>
        <taxon>Glycomyces</taxon>
    </lineage>
</organism>
<protein>
    <submittedName>
        <fullName evidence="6">LacI family DNA-binding transcriptional regulator</fullName>
    </submittedName>
</protein>
<evidence type="ECO:0000259" key="5">
    <source>
        <dbReference type="PROSITE" id="PS50932"/>
    </source>
</evidence>
<dbReference type="PROSITE" id="PS50932">
    <property type="entry name" value="HTH_LACI_2"/>
    <property type="match status" value="1"/>
</dbReference>
<evidence type="ECO:0000256" key="4">
    <source>
        <dbReference type="SAM" id="MobiDB-lite"/>
    </source>
</evidence>
<dbReference type="CDD" id="cd06267">
    <property type="entry name" value="PBP1_LacI_sugar_binding-like"/>
    <property type="match status" value="1"/>
</dbReference>
<keyword evidence="1" id="KW-0805">Transcription regulation</keyword>
<dbReference type="PROSITE" id="PS00356">
    <property type="entry name" value="HTH_LACI_1"/>
    <property type="match status" value="1"/>
</dbReference>
<dbReference type="EMBL" id="BAAASX010000002">
    <property type="protein sequence ID" value="GAA2328508.1"/>
    <property type="molecule type" value="Genomic_DNA"/>
</dbReference>
<accession>A0ABP5SBK5</accession>
<evidence type="ECO:0000313" key="7">
    <source>
        <dbReference type="Proteomes" id="UP001501584"/>
    </source>
</evidence>
<dbReference type="Gene3D" id="1.10.260.40">
    <property type="entry name" value="lambda repressor-like DNA-binding domains"/>
    <property type="match status" value="1"/>
</dbReference>
<dbReference type="Gene3D" id="3.40.50.2300">
    <property type="match status" value="2"/>
</dbReference>
<keyword evidence="2 6" id="KW-0238">DNA-binding</keyword>
<dbReference type="PRINTS" id="PR00036">
    <property type="entry name" value="HTHLACI"/>
</dbReference>
<dbReference type="PANTHER" id="PTHR30146">
    <property type="entry name" value="LACI-RELATED TRANSCRIPTIONAL REPRESSOR"/>
    <property type="match status" value="1"/>
</dbReference>
<keyword evidence="3" id="KW-0804">Transcription</keyword>
<dbReference type="InterPro" id="IPR010982">
    <property type="entry name" value="Lambda_DNA-bd_dom_sf"/>
</dbReference>
<evidence type="ECO:0000256" key="1">
    <source>
        <dbReference type="ARBA" id="ARBA00023015"/>
    </source>
</evidence>
<reference evidence="7" key="1">
    <citation type="journal article" date="2019" name="Int. J. Syst. Evol. Microbiol.">
        <title>The Global Catalogue of Microorganisms (GCM) 10K type strain sequencing project: providing services to taxonomists for standard genome sequencing and annotation.</title>
        <authorList>
            <consortium name="The Broad Institute Genomics Platform"/>
            <consortium name="The Broad Institute Genome Sequencing Center for Infectious Disease"/>
            <person name="Wu L."/>
            <person name="Ma J."/>
        </authorList>
    </citation>
    <scope>NUCLEOTIDE SEQUENCE [LARGE SCALE GENOMIC DNA]</scope>
    <source>
        <strain evidence="7">JCM 6238</strain>
    </source>
</reference>